<keyword evidence="8 12" id="KW-1133">Transmembrane helix</keyword>
<organism evidence="15 16">
    <name type="scientific">Actinomyces israelii</name>
    <dbReference type="NCBI Taxonomy" id="1659"/>
    <lineage>
        <taxon>Bacteria</taxon>
        <taxon>Bacillati</taxon>
        <taxon>Actinomycetota</taxon>
        <taxon>Actinomycetes</taxon>
        <taxon>Actinomycetales</taxon>
        <taxon>Actinomycetaceae</taxon>
        <taxon>Actinomyces</taxon>
    </lineage>
</organism>
<dbReference type="InterPro" id="IPR036890">
    <property type="entry name" value="HATPase_C_sf"/>
</dbReference>
<feature type="region of interest" description="Disordered" evidence="11">
    <location>
        <begin position="410"/>
        <end position="473"/>
    </location>
</feature>
<dbReference type="GO" id="GO:0016301">
    <property type="term" value="F:kinase activity"/>
    <property type="evidence" value="ECO:0007669"/>
    <property type="project" value="UniProtKB-KW"/>
</dbReference>
<evidence type="ECO:0000259" key="13">
    <source>
        <dbReference type="PROSITE" id="PS50109"/>
    </source>
</evidence>
<sequence length="561" mass="59991">MTAVRRVWMSQPLRSRLALITTALITTGLLTTGLLIASLSVTSLLSTHLIRQIDDQLRVTAQTIGRQGLSQIRTGEGPGMPSTYYVEAQYLDGTSGRMISDDTAADYGIPKLGTLSLDEAIKQEFFTADSNLLGQQWRVLALPITSEGEYTGVVAIALPLRDAMQTVERTRLIVAFTDISVILLGAGAATYLVRRAFRPLRQIERVAGRIASGDLSSRVPNTEPPTTEVGSLQRALNTMLQRNEQAFDVQVVAQERMTRFVSDASHELRTPLAAIRGYGELYRMGGVPPERTDEVMGRIESEASRMGRLVDDLLQLARMDEGREMTMDRVNLTALAAGALTDMMVLAPQRGCALIPLDDGAAAAGREAPAVTVIGDKDRLSQVMTNLLGNVVRHTPEDSPVEVAVGLRLAPGASRPGPEGRAPAAAGPGAVGQGLTRTGRRAARRGAGRRGRQGERDWQDAARPGATAPAAEPARAIAVVEVRDHGPGVSDQDAEKVFRRFYRADTSRNRQTGGSGLGLAIVSAIIERHGGTVRMDRTPGGGATVHIEIPALLPDAATKVA</sequence>
<dbReference type="EMBL" id="JAPTMY010000012">
    <property type="protein sequence ID" value="MCZ0857746.1"/>
    <property type="molecule type" value="Genomic_DNA"/>
</dbReference>
<dbReference type="RefSeq" id="WP_268917342.1">
    <property type="nucleotide sequence ID" value="NZ_JAPTMY010000012.1"/>
</dbReference>
<comment type="caution">
    <text evidence="15">The sequence shown here is derived from an EMBL/GenBank/DDBJ whole genome shotgun (WGS) entry which is preliminary data.</text>
</comment>
<comment type="catalytic activity">
    <reaction evidence="1">
        <text>ATP + protein L-histidine = ADP + protein N-phospho-L-histidine.</text>
        <dbReference type="EC" id="2.7.13.3"/>
    </reaction>
</comment>
<dbReference type="SUPFAM" id="SSF158472">
    <property type="entry name" value="HAMP domain-like"/>
    <property type="match status" value="1"/>
</dbReference>
<evidence type="ECO:0000256" key="2">
    <source>
        <dbReference type="ARBA" id="ARBA00004236"/>
    </source>
</evidence>
<dbReference type="Gene3D" id="6.10.340.10">
    <property type="match status" value="1"/>
</dbReference>
<keyword evidence="5" id="KW-0808">Transferase</keyword>
<dbReference type="PROSITE" id="PS50885">
    <property type="entry name" value="HAMP"/>
    <property type="match status" value="1"/>
</dbReference>
<feature type="domain" description="Histidine kinase" evidence="13">
    <location>
        <begin position="263"/>
        <end position="553"/>
    </location>
</feature>
<reference evidence="15" key="1">
    <citation type="submission" date="2022-10" db="EMBL/GenBank/DDBJ databases">
        <title>Genome sequence of Actinomyces israelii ATCC 10048.</title>
        <authorList>
            <person name="Watt R.M."/>
            <person name="Tong W.M."/>
        </authorList>
    </citation>
    <scope>NUCLEOTIDE SEQUENCE</scope>
    <source>
        <strain evidence="15">ATCC 10048</strain>
    </source>
</reference>
<evidence type="ECO:0000256" key="9">
    <source>
        <dbReference type="ARBA" id="ARBA00023012"/>
    </source>
</evidence>
<dbReference type="Gene3D" id="1.10.287.130">
    <property type="match status" value="1"/>
</dbReference>
<dbReference type="Pfam" id="PF02518">
    <property type="entry name" value="HATPase_c"/>
    <property type="match status" value="1"/>
</dbReference>
<keyword evidence="16" id="KW-1185">Reference proteome</keyword>
<dbReference type="Pfam" id="PF00512">
    <property type="entry name" value="HisKA"/>
    <property type="match status" value="1"/>
</dbReference>
<dbReference type="Gene3D" id="3.30.565.10">
    <property type="entry name" value="Histidine kinase-like ATPase, C-terminal domain"/>
    <property type="match status" value="1"/>
</dbReference>
<dbReference type="PANTHER" id="PTHR45436">
    <property type="entry name" value="SENSOR HISTIDINE KINASE YKOH"/>
    <property type="match status" value="1"/>
</dbReference>
<dbReference type="InterPro" id="IPR003660">
    <property type="entry name" value="HAMP_dom"/>
</dbReference>
<feature type="transmembrane region" description="Helical" evidence="12">
    <location>
        <begin position="172"/>
        <end position="193"/>
    </location>
</feature>
<dbReference type="EC" id="2.7.13.3" evidence="3"/>
<evidence type="ECO:0000256" key="3">
    <source>
        <dbReference type="ARBA" id="ARBA00012438"/>
    </source>
</evidence>
<protein>
    <recommendedName>
        <fullName evidence="3">histidine kinase</fullName>
        <ecNumber evidence="3">2.7.13.3</ecNumber>
    </recommendedName>
</protein>
<comment type="subcellular location">
    <subcellularLocation>
        <location evidence="2">Cell membrane</location>
    </subcellularLocation>
</comment>
<dbReference type="PROSITE" id="PS50109">
    <property type="entry name" value="HIS_KIN"/>
    <property type="match status" value="1"/>
</dbReference>
<evidence type="ECO:0000256" key="1">
    <source>
        <dbReference type="ARBA" id="ARBA00000085"/>
    </source>
</evidence>
<evidence type="ECO:0000256" key="4">
    <source>
        <dbReference type="ARBA" id="ARBA00022553"/>
    </source>
</evidence>
<feature type="domain" description="HAMP" evidence="14">
    <location>
        <begin position="194"/>
        <end position="248"/>
    </location>
</feature>
<keyword evidence="4" id="KW-0597">Phosphoprotein</keyword>
<evidence type="ECO:0000259" key="14">
    <source>
        <dbReference type="PROSITE" id="PS50885"/>
    </source>
</evidence>
<dbReference type="SUPFAM" id="SSF47384">
    <property type="entry name" value="Homodimeric domain of signal transducing histidine kinase"/>
    <property type="match status" value="1"/>
</dbReference>
<feature type="compositionally biased region" description="Low complexity" evidence="11">
    <location>
        <begin position="410"/>
        <end position="437"/>
    </location>
</feature>
<feature type="compositionally biased region" description="Basic residues" evidence="11">
    <location>
        <begin position="438"/>
        <end position="451"/>
    </location>
</feature>
<dbReference type="SMART" id="SM00304">
    <property type="entry name" value="HAMP"/>
    <property type="match status" value="1"/>
</dbReference>
<dbReference type="PRINTS" id="PR00344">
    <property type="entry name" value="BCTRLSENSOR"/>
</dbReference>
<proteinExistence type="predicted"/>
<dbReference type="InterPro" id="IPR003594">
    <property type="entry name" value="HATPase_dom"/>
</dbReference>
<evidence type="ECO:0000313" key="16">
    <source>
        <dbReference type="Proteomes" id="UP001072034"/>
    </source>
</evidence>
<gene>
    <name evidence="15" type="ORF">OHJ16_06775</name>
</gene>
<dbReference type="CDD" id="cd00082">
    <property type="entry name" value="HisKA"/>
    <property type="match status" value="1"/>
</dbReference>
<keyword evidence="7 15" id="KW-0418">Kinase</keyword>
<dbReference type="CDD" id="cd00075">
    <property type="entry name" value="HATPase"/>
    <property type="match status" value="1"/>
</dbReference>
<dbReference type="Proteomes" id="UP001072034">
    <property type="component" value="Unassembled WGS sequence"/>
</dbReference>
<dbReference type="InterPro" id="IPR005467">
    <property type="entry name" value="His_kinase_dom"/>
</dbReference>
<accession>A0ABT4I897</accession>
<evidence type="ECO:0000256" key="10">
    <source>
        <dbReference type="ARBA" id="ARBA00023136"/>
    </source>
</evidence>
<evidence type="ECO:0000256" key="5">
    <source>
        <dbReference type="ARBA" id="ARBA00022679"/>
    </source>
</evidence>
<keyword evidence="6 12" id="KW-0812">Transmembrane</keyword>
<dbReference type="SUPFAM" id="SSF55874">
    <property type="entry name" value="ATPase domain of HSP90 chaperone/DNA topoisomerase II/histidine kinase"/>
    <property type="match status" value="1"/>
</dbReference>
<keyword evidence="9" id="KW-0902">Two-component regulatory system</keyword>
<feature type="compositionally biased region" description="Low complexity" evidence="11">
    <location>
        <begin position="461"/>
        <end position="473"/>
    </location>
</feature>
<dbReference type="InterPro" id="IPR050428">
    <property type="entry name" value="TCS_sensor_his_kinase"/>
</dbReference>
<evidence type="ECO:0000313" key="15">
    <source>
        <dbReference type="EMBL" id="MCZ0857746.1"/>
    </source>
</evidence>
<evidence type="ECO:0000256" key="11">
    <source>
        <dbReference type="SAM" id="MobiDB-lite"/>
    </source>
</evidence>
<dbReference type="CDD" id="cd06225">
    <property type="entry name" value="HAMP"/>
    <property type="match status" value="1"/>
</dbReference>
<evidence type="ECO:0000256" key="7">
    <source>
        <dbReference type="ARBA" id="ARBA00022777"/>
    </source>
</evidence>
<name>A0ABT4I897_9ACTO</name>
<dbReference type="Pfam" id="PF00672">
    <property type="entry name" value="HAMP"/>
    <property type="match status" value="1"/>
</dbReference>
<dbReference type="SMART" id="SM00387">
    <property type="entry name" value="HATPase_c"/>
    <property type="match status" value="1"/>
</dbReference>
<dbReference type="PANTHER" id="PTHR45436:SF5">
    <property type="entry name" value="SENSOR HISTIDINE KINASE TRCS"/>
    <property type="match status" value="1"/>
</dbReference>
<keyword evidence="10 12" id="KW-0472">Membrane</keyword>
<dbReference type="InterPro" id="IPR004358">
    <property type="entry name" value="Sig_transdc_His_kin-like_C"/>
</dbReference>
<evidence type="ECO:0000256" key="12">
    <source>
        <dbReference type="SAM" id="Phobius"/>
    </source>
</evidence>
<evidence type="ECO:0000256" key="6">
    <source>
        <dbReference type="ARBA" id="ARBA00022692"/>
    </source>
</evidence>
<dbReference type="InterPro" id="IPR036097">
    <property type="entry name" value="HisK_dim/P_sf"/>
</dbReference>
<dbReference type="InterPro" id="IPR003661">
    <property type="entry name" value="HisK_dim/P_dom"/>
</dbReference>
<dbReference type="SMART" id="SM00388">
    <property type="entry name" value="HisKA"/>
    <property type="match status" value="1"/>
</dbReference>
<evidence type="ECO:0000256" key="8">
    <source>
        <dbReference type="ARBA" id="ARBA00022989"/>
    </source>
</evidence>